<keyword evidence="1" id="KW-0732">Signal</keyword>
<evidence type="ECO:0000313" key="2">
    <source>
        <dbReference type="EMBL" id="MDR6406670.1"/>
    </source>
</evidence>
<sequence>MKPMTMKPVSTLSFAAVAALAVLAVHGAQSPRFVEVLTSVGKASELPLERIATDSAVQRVVNGESH</sequence>
<reference evidence="2 3" key="1">
    <citation type="submission" date="2023-07" db="EMBL/GenBank/DDBJ databases">
        <title>Sorghum-associated microbial communities from plants grown in Nebraska, USA.</title>
        <authorList>
            <person name="Schachtman D."/>
        </authorList>
    </citation>
    <scope>NUCLEOTIDE SEQUENCE [LARGE SCALE GENOMIC DNA]</scope>
    <source>
        <strain evidence="2 3">DS1316</strain>
    </source>
</reference>
<dbReference type="Proteomes" id="UP001264340">
    <property type="component" value="Unassembled WGS sequence"/>
</dbReference>
<dbReference type="EMBL" id="JAVDRP010000001">
    <property type="protein sequence ID" value="MDR6406670.1"/>
    <property type="molecule type" value="Genomic_DNA"/>
</dbReference>
<proteinExistence type="predicted"/>
<keyword evidence="3" id="KW-1185">Reference proteome</keyword>
<gene>
    <name evidence="2" type="ORF">J2804_000058</name>
</gene>
<feature type="chain" id="PRO_5047062102" evidence="1">
    <location>
        <begin position="28"/>
        <end position="66"/>
    </location>
</feature>
<accession>A0ABU1LJD1</accession>
<evidence type="ECO:0000313" key="3">
    <source>
        <dbReference type="Proteomes" id="UP001264340"/>
    </source>
</evidence>
<comment type="caution">
    <text evidence="2">The sequence shown here is derived from an EMBL/GenBank/DDBJ whole genome shotgun (WGS) entry which is preliminary data.</text>
</comment>
<protein>
    <submittedName>
        <fullName evidence="2">Uncharacterized protein</fullName>
    </submittedName>
</protein>
<organism evidence="2 3">
    <name type="scientific">Paraburkholderia terricola</name>
    <dbReference type="NCBI Taxonomy" id="169427"/>
    <lineage>
        <taxon>Bacteria</taxon>
        <taxon>Pseudomonadati</taxon>
        <taxon>Pseudomonadota</taxon>
        <taxon>Betaproteobacteria</taxon>
        <taxon>Burkholderiales</taxon>
        <taxon>Burkholderiaceae</taxon>
        <taxon>Paraburkholderia</taxon>
    </lineage>
</organism>
<feature type="signal peptide" evidence="1">
    <location>
        <begin position="1"/>
        <end position="27"/>
    </location>
</feature>
<dbReference type="RefSeq" id="WP_310117601.1">
    <property type="nucleotide sequence ID" value="NZ_JAVDQV010000001.1"/>
</dbReference>
<evidence type="ECO:0000256" key="1">
    <source>
        <dbReference type="SAM" id="SignalP"/>
    </source>
</evidence>
<name>A0ABU1LJD1_9BURK</name>